<evidence type="ECO:0000259" key="4">
    <source>
        <dbReference type="PROSITE" id="PS50887"/>
    </source>
</evidence>
<evidence type="ECO:0000313" key="6">
    <source>
        <dbReference type="Proteomes" id="UP001525968"/>
    </source>
</evidence>
<dbReference type="InterPro" id="IPR000160">
    <property type="entry name" value="GGDEF_dom"/>
</dbReference>
<keyword evidence="3" id="KW-0812">Transmembrane</keyword>
<feature type="domain" description="GGDEF" evidence="4">
    <location>
        <begin position="250"/>
        <end position="380"/>
    </location>
</feature>
<feature type="transmembrane region" description="Helical" evidence="3">
    <location>
        <begin position="150"/>
        <end position="174"/>
    </location>
</feature>
<dbReference type="Proteomes" id="UP001525968">
    <property type="component" value="Unassembled WGS sequence"/>
</dbReference>
<evidence type="ECO:0000256" key="1">
    <source>
        <dbReference type="ARBA" id="ARBA00012528"/>
    </source>
</evidence>
<dbReference type="PROSITE" id="PS50887">
    <property type="entry name" value="GGDEF"/>
    <property type="match status" value="1"/>
</dbReference>
<dbReference type="EMBL" id="JAODYH010000007">
    <property type="protein sequence ID" value="MCT9812031.1"/>
    <property type="molecule type" value="Genomic_DNA"/>
</dbReference>
<keyword evidence="3" id="KW-1133">Transmembrane helix</keyword>
<dbReference type="InterPro" id="IPR029787">
    <property type="entry name" value="Nucleotide_cyclase"/>
</dbReference>
<feature type="transmembrane region" description="Helical" evidence="3">
    <location>
        <begin position="6"/>
        <end position="26"/>
    </location>
</feature>
<dbReference type="InterPro" id="IPR050469">
    <property type="entry name" value="Diguanylate_Cyclase"/>
</dbReference>
<dbReference type="RefSeq" id="WP_261501271.1">
    <property type="nucleotide sequence ID" value="NZ_JAODYH010000007.1"/>
</dbReference>
<comment type="catalytic activity">
    <reaction evidence="2">
        <text>2 GTP = 3',3'-c-di-GMP + 2 diphosphate</text>
        <dbReference type="Rhea" id="RHEA:24898"/>
        <dbReference type="ChEBI" id="CHEBI:33019"/>
        <dbReference type="ChEBI" id="CHEBI:37565"/>
        <dbReference type="ChEBI" id="CHEBI:58805"/>
        <dbReference type="EC" id="2.7.7.65"/>
    </reaction>
</comment>
<feature type="transmembrane region" description="Helical" evidence="3">
    <location>
        <begin position="120"/>
        <end position="138"/>
    </location>
</feature>
<gene>
    <name evidence="5" type="ORF">N0K08_15400</name>
</gene>
<keyword evidence="3" id="KW-0472">Membrane</keyword>
<dbReference type="EC" id="2.7.7.65" evidence="1"/>
<organism evidence="5 6">
    <name type="scientific">Acidovorax bellezanensis</name>
    <dbReference type="NCBI Taxonomy" id="2976702"/>
    <lineage>
        <taxon>Bacteria</taxon>
        <taxon>Pseudomonadati</taxon>
        <taxon>Pseudomonadota</taxon>
        <taxon>Betaproteobacteria</taxon>
        <taxon>Burkholderiales</taxon>
        <taxon>Comamonadaceae</taxon>
        <taxon>Acidovorax</taxon>
    </lineage>
</organism>
<proteinExistence type="predicted"/>
<keyword evidence="6" id="KW-1185">Reference proteome</keyword>
<accession>A0ABT2PNH7</accession>
<sequence length="388" mass="43007">MDRLLLLIIPVCILLLSGALVGCWLGTQRRHSYLLWTASSYALVGSALAWQSLLSQNELHRWAVVTGVMYLYGAWCFARGMADYYGVSAHPRLALPIGAVVLVALYHYSQVDPNLWIRLHWLNAGLGLLQILPARGILRRKPPSGWLELAMYWSYVLFSLNTCIRPLLSLALALGSLEVKASSFSAYWQLTLAVTLLFSLLFALLLLAITVRDAITALRAERNHDPLTNLLNRRAFQEAAEHSLGNLQPGPWTLLMGDIDYFKHINDTWGHAQGDRVLQAVARAMLQQVREGDMVARFGGEEFVLLLRTDTKNAERVAQRIRNQLREDGAMLTPGESITISFGIAPVTHPAQLAHALSFADGLLYEAKLAGRDRVHVAPTAWGALTGP</sequence>
<name>A0ABT2PNH7_9BURK</name>
<dbReference type="Gene3D" id="3.30.70.270">
    <property type="match status" value="1"/>
</dbReference>
<dbReference type="CDD" id="cd01949">
    <property type="entry name" value="GGDEF"/>
    <property type="match status" value="1"/>
</dbReference>
<dbReference type="Pfam" id="PF00990">
    <property type="entry name" value="GGDEF"/>
    <property type="match status" value="1"/>
</dbReference>
<evidence type="ECO:0000256" key="3">
    <source>
        <dbReference type="SAM" id="Phobius"/>
    </source>
</evidence>
<feature type="transmembrane region" description="Helical" evidence="3">
    <location>
        <begin position="59"/>
        <end position="78"/>
    </location>
</feature>
<feature type="transmembrane region" description="Helical" evidence="3">
    <location>
        <begin position="186"/>
        <end position="209"/>
    </location>
</feature>
<evidence type="ECO:0000256" key="2">
    <source>
        <dbReference type="ARBA" id="ARBA00034247"/>
    </source>
</evidence>
<dbReference type="SMART" id="SM00267">
    <property type="entry name" value="GGDEF"/>
    <property type="match status" value="1"/>
</dbReference>
<evidence type="ECO:0000313" key="5">
    <source>
        <dbReference type="EMBL" id="MCT9812031.1"/>
    </source>
</evidence>
<reference evidence="5 6" key="1">
    <citation type="submission" date="2022-09" db="EMBL/GenBank/DDBJ databases">
        <title>Draft genome of isolate Be4.</title>
        <authorList>
            <person name="Sanchez-Castro I."/>
            <person name="Martinez-Rodriguez P."/>
            <person name="Descostes M."/>
            <person name="Merroun M."/>
        </authorList>
    </citation>
    <scope>NUCLEOTIDE SEQUENCE [LARGE SCALE GENOMIC DNA]</scope>
    <source>
        <strain evidence="5 6">Be4</strain>
    </source>
</reference>
<dbReference type="SUPFAM" id="SSF55073">
    <property type="entry name" value="Nucleotide cyclase"/>
    <property type="match status" value="1"/>
</dbReference>
<feature type="transmembrane region" description="Helical" evidence="3">
    <location>
        <begin position="33"/>
        <end position="53"/>
    </location>
</feature>
<dbReference type="InterPro" id="IPR043128">
    <property type="entry name" value="Rev_trsase/Diguanyl_cyclase"/>
</dbReference>
<feature type="transmembrane region" description="Helical" evidence="3">
    <location>
        <begin position="90"/>
        <end position="108"/>
    </location>
</feature>
<dbReference type="PANTHER" id="PTHR45138:SF9">
    <property type="entry name" value="DIGUANYLATE CYCLASE DGCM-RELATED"/>
    <property type="match status" value="1"/>
</dbReference>
<dbReference type="NCBIfam" id="TIGR00254">
    <property type="entry name" value="GGDEF"/>
    <property type="match status" value="1"/>
</dbReference>
<comment type="caution">
    <text evidence="5">The sequence shown here is derived from an EMBL/GenBank/DDBJ whole genome shotgun (WGS) entry which is preliminary data.</text>
</comment>
<dbReference type="PANTHER" id="PTHR45138">
    <property type="entry name" value="REGULATORY COMPONENTS OF SENSORY TRANSDUCTION SYSTEM"/>
    <property type="match status" value="1"/>
</dbReference>
<dbReference type="PROSITE" id="PS51257">
    <property type="entry name" value="PROKAR_LIPOPROTEIN"/>
    <property type="match status" value="1"/>
</dbReference>
<protein>
    <recommendedName>
        <fullName evidence="1">diguanylate cyclase</fullName>
        <ecNumber evidence="1">2.7.7.65</ecNumber>
    </recommendedName>
</protein>